<sequence length="88" mass="9486">MPREILAILDGYGRARRTRHEEARALNHDLAGLVAYAFHQPGDMPEYTPLSTPAASPAPEAPAMSTEAEIEQVRGFFMAMAMQGGEGG</sequence>
<keyword evidence="3" id="KW-1185">Reference proteome</keyword>
<evidence type="ECO:0000313" key="2">
    <source>
        <dbReference type="EMBL" id="RVV99699.1"/>
    </source>
</evidence>
<dbReference type="RefSeq" id="WP_127905142.1">
    <property type="nucleotide sequence ID" value="NZ_RQXX01000001.1"/>
</dbReference>
<proteinExistence type="predicted"/>
<feature type="region of interest" description="Disordered" evidence="1">
    <location>
        <begin position="45"/>
        <end position="65"/>
    </location>
</feature>
<dbReference type="EMBL" id="RQXX01000001">
    <property type="protein sequence ID" value="RVV99699.1"/>
    <property type="molecule type" value="Genomic_DNA"/>
</dbReference>
<name>A0A438AM04_9RHOB</name>
<reference evidence="2 3" key="1">
    <citation type="submission" date="2018-11" db="EMBL/GenBank/DDBJ databases">
        <title>Mesobaculum littorinae gen. nov., sp. nov., isolated from Littorina scabra that represents a novel genus of the order Rhodobacteraceae.</title>
        <authorList>
            <person name="Li F."/>
        </authorList>
    </citation>
    <scope>NUCLEOTIDE SEQUENCE [LARGE SCALE GENOMIC DNA]</scope>
    <source>
        <strain evidence="2 3">M0103</strain>
    </source>
</reference>
<accession>A0A438AM04</accession>
<evidence type="ECO:0000313" key="3">
    <source>
        <dbReference type="Proteomes" id="UP000285908"/>
    </source>
</evidence>
<evidence type="ECO:0000256" key="1">
    <source>
        <dbReference type="SAM" id="MobiDB-lite"/>
    </source>
</evidence>
<organism evidence="2 3">
    <name type="scientific">Mesobaculum littorinae</name>
    <dbReference type="NCBI Taxonomy" id="2486419"/>
    <lineage>
        <taxon>Bacteria</taxon>
        <taxon>Pseudomonadati</taxon>
        <taxon>Pseudomonadota</taxon>
        <taxon>Alphaproteobacteria</taxon>
        <taxon>Rhodobacterales</taxon>
        <taxon>Roseobacteraceae</taxon>
        <taxon>Mesobaculum</taxon>
    </lineage>
</organism>
<gene>
    <name evidence="2" type="ORF">EKE94_03185</name>
</gene>
<comment type="caution">
    <text evidence="2">The sequence shown here is derived from an EMBL/GenBank/DDBJ whole genome shotgun (WGS) entry which is preliminary data.</text>
</comment>
<feature type="compositionally biased region" description="Low complexity" evidence="1">
    <location>
        <begin position="48"/>
        <end position="65"/>
    </location>
</feature>
<dbReference type="AlphaFoldDB" id="A0A438AM04"/>
<protein>
    <submittedName>
        <fullName evidence="2">Uncharacterized protein</fullName>
    </submittedName>
</protein>
<dbReference type="Proteomes" id="UP000285908">
    <property type="component" value="Unassembled WGS sequence"/>
</dbReference>